<dbReference type="EMBL" id="NIGF01000019">
    <property type="protein sequence ID" value="PQV62893.1"/>
    <property type="molecule type" value="Genomic_DNA"/>
</dbReference>
<name>A0A2S8SQ15_9BACT</name>
<dbReference type="AlphaFoldDB" id="A0A2S8SQ15"/>
<dbReference type="Pfam" id="PF00583">
    <property type="entry name" value="Acetyltransf_1"/>
    <property type="match status" value="1"/>
</dbReference>
<dbReference type="GO" id="GO:0016747">
    <property type="term" value="F:acyltransferase activity, transferring groups other than amino-acyl groups"/>
    <property type="evidence" value="ECO:0007669"/>
    <property type="project" value="InterPro"/>
</dbReference>
<dbReference type="CDD" id="cd04301">
    <property type="entry name" value="NAT_SF"/>
    <property type="match status" value="1"/>
</dbReference>
<dbReference type="InterPro" id="IPR050680">
    <property type="entry name" value="YpeA/RimI_acetyltransf"/>
</dbReference>
<dbReference type="GO" id="GO:0005840">
    <property type="term" value="C:ribosome"/>
    <property type="evidence" value="ECO:0007669"/>
    <property type="project" value="UniProtKB-KW"/>
</dbReference>
<dbReference type="InterPro" id="IPR016181">
    <property type="entry name" value="Acyl_CoA_acyltransferase"/>
</dbReference>
<dbReference type="SUPFAM" id="SSF55729">
    <property type="entry name" value="Acyl-CoA N-acyltransferases (Nat)"/>
    <property type="match status" value="1"/>
</dbReference>
<evidence type="ECO:0000256" key="1">
    <source>
        <dbReference type="ARBA" id="ARBA00022679"/>
    </source>
</evidence>
<keyword evidence="4" id="KW-0687">Ribonucleoprotein</keyword>
<proteinExistence type="predicted"/>
<dbReference type="OrthoDB" id="95438at2"/>
<evidence type="ECO:0000313" key="4">
    <source>
        <dbReference type="EMBL" id="PQV62893.1"/>
    </source>
</evidence>
<dbReference type="Proteomes" id="UP000237684">
    <property type="component" value="Unassembled WGS sequence"/>
</dbReference>
<accession>A0A2S8SQ15</accession>
<evidence type="ECO:0000256" key="2">
    <source>
        <dbReference type="ARBA" id="ARBA00023315"/>
    </source>
</evidence>
<keyword evidence="2" id="KW-0012">Acyltransferase</keyword>
<comment type="caution">
    <text evidence="4">The sequence shown here is derived from an EMBL/GenBank/DDBJ whole genome shotgun (WGS) entry which is preliminary data.</text>
</comment>
<dbReference type="PROSITE" id="PS51186">
    <property type="entry name" value="GNAT"/>
    <property type="match status" value="1"/>
</dbReference>
<dbReference type="InParanoid" id="A0A2S8SQ15"/>
<dbReference type="PANTHER" id="PTHR43420">
    <property type="entry name" value="ACETYLTRANSFERASE"/>
    <property type="match status" value="1"/>
</dbReference>
<dbReference type="RefSeq" id="WP_106380984.1">
    <property type="nucleotide sequence ID" value="NZ_NIGF01000019.1"/>
</dbReference>
<evidence type="ECO:0000313" key="5">
    <source>
        <dbReference type="Proteomes" id="UP000237684"/>
    </source>
</evidence>
<reference evidence="4 5" key="1">
    <citation type="journal article" date="2018" name="Syst. Appl. Microbiol.">
        <title>Abditibacterium utsteinense sp. nov., the first cultivated member of candidate phylum FBP, isolated from ice-free Antarctic soil samples.</title>
        <authorList>
            <person name="Tahon G."/>
            <person name="Tytgat B."/>
            <person name="Lebbe L."/>
            <person name="Carlier A."/>
            <person name="Willems A."/>
        </authorList>
    </citation>
    <scope>NUCLEOTIDE SEQUENCE [LARGE SCALE GENOMIC DNA]</scope>
    <source>
        <strain evidence="4 5">LMG 29911</strain>
    </source>
</reference>
<protein>
    <submittedName>
        <fullName evidence="4">Ribosomal protein S18 acetylase RimI</fullName>
    </submittedName>
</protein>
<organism evidence="4 5">
    <name type="scientific">Abditibacterium utsteinense</name>
    <dbReference type="NCBI Taxonomy" id="1960156"/>
    <lineage>
        <taxon>Bacteria</taxon>
        <taxon>Pseudomonadati</taxon>
        <taxon>Abditibacteriota</taxon>
        <taxon>Abditibacteriia</taxon>
        <taxon>Abditibacteriales</taxon>
        <taxon>Abditibacteriaceae</taxon>
        <taxon>Abditibacterium</taxon>
    </lineage>
</organism>
<sequence>MKSLPWRLRFPERKRETARAPLVIASPPPRALPCPALRWVGNGGKIALRSFDWNTDADAICRWQTETYALNFPEFQFTDSFASAFRHDLRRAILDDNHALFVLDEGPSGGKSCGFIWLVVCQNTWTNERYGYVNNLYIAPEKRGFDLGSALLDFSTEWFGKRRIHRLRLTVTASNAAACRLYEKNGYQTTRLEMEKEI</sequence>
<keyword evidence="4" id="KW-0689">Ribosomal protein</keyword>
<keyword evidence="1" id="KW-0808">Transferase</keyword>
<dbReference type="Gene3D" id="3.40.630.30">
    <property type="match status" value="1"/>
</dbReference>
<gene>
    <name evidence="4" type="ORF">B1R32_11933</name>
</gene>
<dbReference type="InterPro" id="IPR000182">
    <property type="entry name" value="GNAT_dom"/>
</dbReference>
<evidence type="ECO:0000259" key="3">
    <source>
        <dbReference type="PROSITE" id="PS51186"/>
    </source>
</evidence>
<keyword evidence="5" id="KW-1185">Reference proteome</keyword>
<feature type="domain" description="N-acetyltransferase" evidence="3">
    <location>
        <begin position="46"/>
        <end position="198"/>
    </location>
</feature>